<dbReference type="InParanoid" id="A0A1M6BNI3"/>
<evidence type="ECO:0008006" key="3">
    <source>
        <dbReference type="Google" id="ProtNLM"/>
    </source>
</evidence>
<evidence type="ECO:0000313" key="2">
    <source>
        <dbReference type="Proteomes" id="UP000184510"/>
    </source>
</evidence>
<protein>
    <recommendedName>
        <fullName evidence="3">Lipoprotein</fullName>
    </recommendedName>
</protein>
<dbReference type="EMBL" id="FQYR01000002">
    <property type="protein sequence ID" value="SHI50321.1"/>
    <property type="molecule type" value="Genomic_DNA"/>
</dbReference>
<sequence>MSFSKKTMIRTLISVCAALFIVGCDSKQPEAAGTEPSPEAMQTELQAGGVYASKNEEGKFTITKILALDEFTVHARFYNEEFDQIPSDIATKNLSFLIGHAPIAREGFLKDNQQWITTEEVSADELKGYKLYLEAMREQ</sequence>
<gene>
    <name evidence="1" type="ORF">SAMN02745181_0270</name>
</gene>
<dbReference type="PROSITE" id="PS51257">
    <property type="entry name" value="PROKAR_LIPOPROTEIN"/>
    <property type="match status" value="1"/>
</dbReference>
<organism evidence="1 2">
    <name type="scientific">Rubritalea squalenifaciens DSM 18772</name>
    <dbReference type="NCBI Taxonomy" id="1123071"/>
    <lineage>
        <taxon>Bacteria</taxon>
        <taxon>Pseudomonadati</taxon>
        <taxon>Verrucomicrobiota</taxon>
        <taxon>Verrucomicrobiia</taxon>
        <taxon>Verrucomicrobiales</taxon>
        <taxon>Rubritaleaceae</taxon>
        <taxon>Rubritalea</taxon>
    </lineage>
</organism>
<reference evidence="1 2" key="1">
    <citation type="submission" date="2016-11" db="EMBL/GenBank/DDBJ databases">
        <authorList>
            <person name="Jaros S."/>
            <person name="Januszkiewicz K."/>
            <person name="Wedrychowicz H."/>
        </authorList>
    </citation>
    <scope>NUCLEOTIDE SEQUENCE [LARGE SCALE GENOMIC DNA]</scope>
    <source>
        <strain evidence="1 2">DSM 18772</strain>
    </source>
</reference>
<dbReference type="STRING" id="1123071.SAMN02745181_0270"/>
<accession>A0A1M6BNI3</accession>
<keyword evidence="2" id="KW-1185">Reference proteome</keyword>
<proteinExistence type="predicted"/>
<dbReference type="AlphaFoldDB" id="A0A1M6BNI3"/>
<name>A0A1M6BNI3_9BACT</name>
<dbReference type="Proteomes" id="UP000184510">
    <property type="component" value="Unassembled WGS sequence"/>
</dbReference>
<evidence type="ECO:0000313" key="1">
    <source>
        <dbReference type="EMBL" id="SHI50321.1"/>
    </source>
</evidence>